<keyword evidence="1" id="KW-0732">Signal</keyword>
<reference evidence="2" key="2">
    <citation type="submission" date="2025-08" db="UniProtKB">
        <authorList>
            <consortium name="Ensembl"/>
        </authorList>
    </citation>
    <scope>IDENTIFICATION</scope>
</reference>
<feature type="signal peptide" evidence="1">
    <location>
        <begin position="1"/>
        <end position="20"/>
    </location>
</feature>
<accession>A0A8B9T547</accession>
<sequence>TFSSMVLCLLLCSVTYKVDLIKGKREKGKTNKQTKGLVWAAAEKANSIPDSAHVPRARSWSSTRASAREGRIVLLRENIEGRELLLLSTVSGMHPCSTVIDIFTLENQIA</sequence>
<name>A0A8B9T547_ANAPL</name>
<evidence type="ECO:0000256" key="1">
    <source>
        <dbReference type="SAM" id="SignalP"/>
    </source>
</evidence>
<proteinExistence type="predicted"/>
<organism evidence="2 3">
    <name type="scientific">Anas platyrhynchos</name>
    <name type="common">Mallard</name>
    <name type="synonym">Anas boschas</name>
    <dbReference type="NCBI Taxonomy" id="8839"/>
    <lineage>
        <taxon>Eukaryota</taxon>
        <taxon>Metazoa</taxon>
        <taxon>Chordata</taxon>
        <taxon>Craniata</taxon>
        <taxon>Vertebrata</taxon>
        <taxon>Euteleostomi</taxon>
        <taxon>Archelosauria</taxon>
        <taxon>Archosauria</taxon>
        <taxon>Dinosauria</taxon>
        <taxon>Saurischia</taxon>
        <taxon>Theropoda</taxon>
        <taxon>Coelurosauria</taxon>
        <taxon>Aves</taxon>
        <taxon>Neognathae</taxon>
        <taxon>Galloanserae</taxon>
        <taxon>Anseriformes</taxon>
        <taxon>Anatidae</taxon>
        <taxon>Anatinae</taxon>
        <taxon>Anas</taxon>
    </lineage>
</organism>
<protein>
    <submittedName>
        <fullName evidence="2">Uncharacterized protein</fullName>
    </submittedName>
</protein>
<dbReference type="AlphaFoldDB" id="A0A8B9T547"/>
<dbReference type="Ensembl" id="ENSAPLT00020017286.1">
    <property type="protein sequence ID" value="ENSAPLP00020016017.1"/>
    <property type="gene ID" value="ENSAPLG00020011575.1"/>
</dbReference>
<dbReference type="Proteomes" id="UP000694400">
    <property type="component" value="Chromosome 1"/>
</dbReference>
<evidence type="ECO:0000313" key="2">
    <source>
        <dbReference type="Ensembl" id="ENSAPLP00020016017.1"/>
    </source>
</evidence>
<feature type="chain" id="PRO_5034708177" evidence="1">
    <location>
        <begin position="21"/>
        <end position="110"/>
    </location>
</feature>
<reference evidence="2" key="3">
    <citation type="submission" date="2025-09" db="UniProtKB">
        <authorList>
            <consortium name="Ensembl"/>
        </authorList>
    </citation>
    <scope>IDENTIFICATION</scope>
</reference>
<reference evidence="2" key="1">
    <citation type="submission" date="2019-08" db="EMBL/GenBank/DDBJ databases">
        <title>Three high-quality genomes provides insights into domestication of ducks.</title>
        <authorList>
            <person name="Hou Z.C."/>
            <person name="Zhu F."/>
            <person name="Yin Z.T."/>
            <person name="Zhang F."/>
        </authorList>
    </citation>
    <scope>NUCLEOTIDE SEQUENCE [LARGE SCALE GENOMIC DNA]</scope>
</reference>
<evidence type="ECO:0000313" key="3">
    <source>
        <dbReference type="Proteomes" id="UP000694400"/>
    </source>
</evidence>